<feature type="transmembrane region" description="Helical" evidence="6">
    <location>
        <begin position="438"/>
        <end position="460"/>
    </location>
</feature>
<reference evidence="10" key="1">
    <citation type="journal article" date="2019" name="Int. J. Syst. Evol. Microbiol.">
        <title>The Global Catalogue of Microorganisms (GCM) 10K type strain sequencing project: providing services to taxonomists for standard genome sequencing and annotation.</title>
        <authorList>
            <consortium name="The Broad Institute Genomics Platform"/>
            <consortium name="The Broad Institute Genome Sequencing Center for Infectious Disease"/>
            <person name="Wu L."/>
            <person name="Ma J."/>
        </authorList>
    </citation>
    <scope>NUCLEOTIDE SEQUENCE [LARGE SCALE GENOMIC DNA]</scope>
    <source>
        <strain evidence="10">KCTC 42498</strain>
    </source>
</reference>
<feature type="transmembrane region" description="Helical" evidence="6">
    <location>
        <begin position="327"/>
        <end position="351"/>
    </location>
</feature>
<evidence type="ECO:0000256" key="1">
    <source>
        <dbReference type="ARBA" id="ARBA00004127"/>
    </source>
</evidence>
<dbReference type="InterPro" id="IPR001516">
    <property type="entry name" value="Proton_antipo_N"/>
</dbReference>
<keyword evidence="2 5" id="KW-0812">Transmembrane</keyword>
<dbReference type="PRINTS" id="PR01434">
    <property type="entry name" value="NADHDHGNASE5"/>
</dbReference>
<dbReference type="PANTHER" id="PTHR42829">
    <property type="entry name" value="NADH-UBIQUINONE OXIDOREDUCTASE CHAIN 5"/>
    <property type="match status" value="1"/>
</dbReference>
<sequence length="747" mass="82832">MLQPAAVAVGPKAATTKYNLELSALLEPLAGTPQTTTAMVVLFLPLLAFAVLYFFGRYLPRKGDWLAIGITALAFGVAVWLFLQTWNVTTFHARTNWFSIASITGSVANFTAGILLDNLAVLMLVIVTFISLLVQLFSVGYMQGDKGYSRYFAYLGLFTFSMLGIVLVDNLLLLFMFWELVGFSSYLLIGFWYHKPAAIAANKKAFLVNRVGDIGLLLGLFVFYTYFRTFDLEALRSLISTGIWADNGFVLRYTLYEQPWVVELSPVMLTLAGLGLFMGCVGKSAQFPLQVWLPDAMQGPTPVSSLIHAATMVAAGVYLLARCYAFFTIDALTVMAVVGAVTALLGALAALTQYDIKAVLAFSTISQLGYMVMGMGTGAHDASLFHLTTHAFFKAALFLNAGIIIHAMHRGLHVAHPAEHIDPQDIRNMGGLRKAMPLTFYTYLLAAASLVGIPLFSGFLSKDAILSVTWAWAQTMSANGNSVYYLVPITGFVVVVLTAFYMTRHMWFIFFGDFRLPFDVRSLRLAPEREVERVMALPVILLGLLSLGIFFSLNPLSFSDSWVVKGIHLNILLPVKALLSNRFVEAVMLKDEGNHVIHIIIGVLSAMLALAGIVLALIRYNRKTALELLQQEPKSSVARLSYNHFYLDVFYNKAFVRPALLLARGLYRVDKRMIDYTLDYSSKWVVVFSKIVAWFDRLVVDGTVWLIGGLSKAVGWIGRNLQNGKVQSYYAYSLFGFILIILYIVLF</sequence>
<dbReference type="NCBIfam" id="TIGR01974">
    <property type="entry name" value="NDH_I_L"/>
    <property type="match status" value="1"/>
</dbReference>
<dbReference type="InterPro" id="IPR001750">
    <property type="entry name" value="ND/Mrp_TM"/>
</dbReference>
<dbReference type="RefSeq" id="WP_377504032.1">
    <property type="nucleotide sequence ID" value="NZ_JBHULU010000009.1"/>
</dbReference>
<evidence type="ECO:0000259" key="7">
    <source>
        <dbReference type="Pfam" id="PF00361"/>
    </source>
</evidence>
<dbReference type="EMBL" id="JBHULU010000009">
    <property type="protein sequence ID" value="MFD2513398.1"/>
    <property type="molecule type" value="Genomic_DNA"/>
</dbReference>
<evidence type="ECO:0000256" key="6">
    <source>
        <dbReference type="SAM" id="Phobius"/>
    </source>
</evidence>
<feature type="transmembrane region" description="Helical" evidence="6">
    <location>
        <begin position="65"/>
        <end position="83"/>
    </location>
</feature>
<feature type="domain" description="NADH-Ubiquinone oxidoreductase (complex I) chain 5 N-terminal" evidence="8">
    <location>
        <begin position="108"/>
        <end position="152"/>
    </location>
</feature>
<dbReference type="Gene3D" id="1.20.5.2700">
    <property type="match status" value="2"/>
</dbReference>
<feature type="domain" description="NADH:quinone oxidoreductase/Mrp antiporter transmembrane" evidence="7">
    <location>
        <begin position="169"/>
        <end position="475"/>
    </location>
</feature>
<feature type="transmembrane region" description="Helical" evidence="6">
    <location>
        <begin position="483"/>
        <end position="502"/>
    </location>
</feature>
<organism evidence="9 10">
    <name type="scientific">Pontibacter locisalis</name>
    <dbReference type="NCBI Taxonomy" id="1719035"/>
    <lineage>
        <taxon>Bacteria</taxon>
        <taxon>Pseudomonadati</taxon>
        <taxon>Bacteroidota</taxon>
        <taxon>Cytophagia</taxon>
        <taxon>Cytophagales</taxon>
        <taxon>Hymenobacteraceae</taxon>
        <taxon>Pontibacter</taxon>
    </lineage>
</organism>
<feature type="transmembrane region" description="Helical" evidence="6">
    <location>
        <begin position="151"/>
        <end position="168"/>
    </location>
</feature>
<feature type="transmembrane region" description="Helical" evidence="6">
    <location>
        <begin position="205"/>
        <end position="227"/>
    </location>
</feature>
<feature type="transmembrane region" description="Helical" evidence="6">
    <location>
        <begin position="729"/>
        <end position="746"/>
    </location>
</feature>
<evidence type="ECO:0000313" key="9">
    <source>
        <dbReference type="EMBL" id="MFD2513398.1"/>
    </source>
</evidence>
<evidence type="ECO:0000259" key="8">
    <source>
        <dbReference type="Pfam" id="PF00662"/>
    </source>
</evidence>
<evidence type="ECO:0000256" key="5">
    <source>
        <dbReference type="RuleBase" id="RU000320"/>
    </source>
</evidence>
<accession>A0ABW5IJE4</accession>
<feature type="transmembrane region" description="Helical" evidence="6">
    <location>
        <begin position="534"/>
        <end position="553"/>
    </location>
</feature>
<name>A0ABW5IJE4_9BACT</name>
<dbReference type="PRINTS" id="PR01435">
    <property type="entry name" value="NPOXDRDTASE5"/>
</dbReference>
<protein>
    <submittedName>
        <fullName evidence="9">NADH-quinone oxidoreductase subunit L</fullName>
    </submittedName>
</protein>
<comment type="subcellular location">
    <subcellularLocation>
        <location evidence="1">Endomembrane system</location>
        <topology evidence="1">Multi-pass membrane protein</topology>
    </subcellularLocation>
    <subcellularLocation>
        <location evidence="5">Membrane</location>
        <topology evidence="5">Multi-pass membrane protein</topology>
    </subcellularLocation>
</comment>
<evidence type="ECO:0000256" key="4">
    <source>
        <dbReference type="ARBA" id="ARBA00023136"/>
    </source>
</evidence>
<feature type="transmembrane region" description="Helical" evidence="6">
    <location>
        <begin position="260"/>
        <end position="282"/>
    </location>
</feature>
<feature type="transmembrane region" description="Helical" evidence="6">
    <location>
        <begin position="303"/>
        <end position="321"/>
    </location>
</feature>
<feature type="transmembrane region" description="Helical" evidence="6">
    <location>
        <begin position="38"/>
        <end position="59"/>
    </location>
</feature>
<evidence type="ECO:0000256" key="2">
    <source>
        <dbReference type="ARBA" id="ARBA00022692"/>
    </source>
</evidence>
<comment type="caution">
    <text evidence="9">The sequence shown here is derived from an EMBL/GenBank/DDBJ whole genome shotgun (WGS) entry which is preliminary data.</text>
</comment>
<dbReference type="NCBIfam" id="NF005141">
    <property type="entry name" value="PRK06590.1"/>
    <property type="match status" value="1"/>
</dbReference>
<dbReference type="PANTHER" id="PTHR42829:SF2">
    <property type="entry name" value="NADH-UBIQUINONE OXIDOREDUCTASE CHAIN 5"/>
    <property type="match status" value="1"/>
</dbReference>
<evidence type="ECO:0000313" key="10">
    <source>
        <dbReference type="Proteomes" id="UP001597544"/>
    </source>
</evidence>
<feature type="transmembrane region" description="Helical" evidence="6">
    <location>
        <begin position="121"/>
        <end position="139"/>
    </location>
</feature>
<feature type="transmembrane region" description="Helical" evidence="6">
    <location>
        <begin position="358"/>
        <end position="379"/>
    </location>
</feature>
<dbReference type="Pfam" id="PF00361">
    <property type="entry name" value="Proton_antipo_M"/>
    <property type="match status" value="1"/>
</dbReference>
<proteinExistence type="predicted"/>
<gene>
    <name evidence="9" type="primary">nuoL</name>
    <name evidence="9" type="ORF">ACFSRY_05935</name>
</gene>
<dbReference type="Proteomes" id="UP001597544">
    <property type="component" value="Unassembled WGS sequence"/>
</dbReference>
<dbReference type="InterPro" id="IPR003945">
    <property type="entry name" value="NU5C-like"/>
</dbReference>
<dbReference type="Pfam" id="PF00662">
    <property type="entry name" value="Proton_antipo_N"/>
    <property type="match status" value="1"/>
</dbReference>
<feature type="transmembrane region" description="Helical" evidence="6">
    <location>
        <begin position="391"/>
        <end position="408"/>
    </location>
</feature>
<evidence type="ECO:0000256" key="3">
    <source>
        <dbReference type="ARBA" id="ARBA00022989"/>
    </source>
</evidence>
<feature type="transmembrane region" description="Helical" evidence="6">
    <location>
        <begin position="174"/>
        <end position="193"/>
    </location>
</feature>
<keyword evidence="4 6" id="KW-0472">Membrane</keyword>
<dbReference type="InterPro" id="IPR018393">
    <property type="entry name" value="NADHpl_OxRdtase_5_subgr"/>
</dbReference>
<keyword evidence="3 6" id="KW-1133">Transmembrane helix</keyword>
<feature type="transmembrane region" description="Helical" evidence="6">
    <location>
        <begin position="596"/>
        <end position="618"/>
    </location>
</feature>
<keyword evidence="10" id="KW-1185">Reference proteome</keyword>